<gene>
    <name evidence="1" type="ORF">D9758_007741</name>
</gene>
<dbReference type="EMBL" id="JAACJM010000049">
    <property type="protein sequence ID" value="KAF5358627.1"/>
    <property type="molecule type" value="Genomic_DNA"/>
</dbReference>
<proteinExistence type="predicted"/>
<evidence type="ECO:0000313" key="2">
    <source>
        <dbReference type="Proteomes" id="UP000559256"/>
    </source>
</evidence>
<dbReference type="SUPFAM" id="SSF51905">
    <property type="entry name" value="FAD/NAD(P)-binding domain"/>
    <property type="match status" value="1"/>
</dbReference>
<dbReference type="OrthoDB" id="10051892at2759"/>
<accession>A0A8H5LIM9</accession>
<dbReference type="AlphaFoldDB" id="A0A8H5LIM9"/>
<dbReference type="Proteomes" id="UP000559256">
    <property type="component" value="Unassembled WGS sequence"/>
</dbReference>
<keyword evidence="2" id="KW-1185">Reference proteome</keyword>
<evidence type="ECO:0000313" key="1">
    <source>
        <dbReference type="EMBL" id="KAF5358627.1"/>
    </source>
</evidence>
<dbReference type="InterPro" id="IPR036188">
    <property type="entry name" value="FAD/NAD-bd_sf"/>
</dbReference>
<reference evidence="1 2" key="1">
    <citation type="journal article" date="2020" name="ISME J.">
        <title>Uncovering the hidden diversity of litter-decomposition mechanisms in mushroom-forming fungi.</title>
        <authorList>
            <person name="Floudas D."/>
            <person name="Bentzer J."/>
            <person name="Ahren D."/>
            <person name="Johansson T."/>
            <person name="Persson P."/>
            <person name="Tunlid A."/>
        </authorList>
    </citation>
    <scope>NUCLEOTIDE SEQUENCE [LARGE SCALE GENOMIC DNA]</scope>
    <source>
        <strain evidence="1 2">CBS 291.85</strain>
    </source>
</reference>
<sequence>MKVRLIVSVVLTVPFLLRLLVQRFRRRLLKKETALLDLPLLGKARDEKDKISGTVVICGGSIAGLLAARVCHDHFERVIIVEPEAWLTTEDGVKVKSWTQDNKRARVMQYTSVHGNLAPVTDGLFRLFPNFEKECCQSEISLVPADFKISFGGRKFLVPHKELGPSFPLTARAGRQGTETLIRRLTLDKNEYPNIEQIAGTVIGVDADPKNSRYLKTVHVQTEAGVEDIDAILVIDCTGPAKAGPGWIQRAGFGGGSKPLDKLTVSYDARMRYASFRFRLPAEMLSKLPEYEKERSTGGLFIYIADANLAQTYCGAMDAEGEFVTIICGSWGPSELPNNLDEIRECLKSTKSVTPIPEWIWKFFDLCQEVEDTMEVAKVRVPPSCWTHYELASDLPANYVAFGDSVCRVNPVFGQGGSKAMMGAVALNNVLQDLYMNNVNGIRADFSQRVFRNQADKIAPLWDGNKMVDYAYKTTIPEEGETLDKGATIRWYLHKLQAMCDKDEQIGSMFWKTVHSYGTSIDVLNPVFIVKVLLNVLSASISGN</sequence>
<comment type="caution">
    <text evidence="1">The sequence shown here is derived from an EMBL/GenBank/DDBJ whole genome shotgun (WGS) entry which is preliminary data.</text>
</comment>
<protein>
    <submittedName>
        <fullName evidence="1">Uncharacterized protein</fullName>
    </submittedName>
</protein>
<organism evidence="1 2">
    <name type="scientific">Tetrapyrgos nigripes</name>
    <dbReference type="NCBI Taxonomy" id="182062"/>
    <lineage>
        <taxon>Eukaryota</taxon>
        <taxon>Fungi</taxon>
        <taxon>Dikarya</taxon>
        <taxon>Basidiomycota</taxon>
        <taxon>Agaricomycotina</taxon>
        <taxon>Agaricomycetes</taxon>
        <taxon>Agaricomycetidae</taxon>
        <taxon>Agaricales</taxon>
        <taxon>Marasmiineae</taxon>
        <taxon>Marasmiaceae</taxon>
        <taxon>Tetrapyrgos</taxon>
    </lineage>
</organism>
<name>A0A8H5LIM9_9AGAR</name>